<reference evidence="2 3" key="1">
    <citation type="submission" date="2014-04" db="EMBL/GenBank/DDBJ databases">
        <authorList>
            <consortium name="DOE Joint Genome Institute"/>
            <person name="Kuo A."/>
            <person name="Martino E."/>
            <person name="Perotto S."/>
            <person name="Kohler A."/>
            <person name="Nagy L.G."/>
            <person name="Floudas D."/>
            <person name="Copeland A."/>
            <person name="Barry K.W."/>
            <person name="Cichocki N."/>
            <person name="Veneault-Fourrey C."/>
            <person name="LaButti K."/>
            <person name="Lindquist E.A."/>
            <person name="Lipzen A."/>
            <person name="Lundell T."/>
            <person name="Morin E."/>
            <person name="Murat C."/>
            <person name="Sun H."/>
            <person name="Tunlid A."/>
            <person name="Henrissat B."/>
            <person name="Grigoriev I.V."/>
            <person name="Hibbett D.S."/>
            <person name="Martin F."/>
            <person name="Nordberg H.P."/>
            <person name="Cantor M.N."/>
            <person name="Hua S.X."/>
        </authorList>
    </citation>
    <scope>NUCLEOTIDE SEQUENCE [LARGE SCALE GENOMIC DNA]</scope>
    <source>
        <strain evidence="2 3">Zn</strain>
    </source>
</reference>
<reference evidence="3" key="2">
    <citation type="submission" date="2015-01" db="EMBL/GenBank/DDBJ databases">
        <title>Evolutionary Origins and Diversification of the Mycorrhizal Mutualists.</title>
        <authorList>
            <consortium name="DOE Joint Genome Institute"/>
            <consortium name="Mycorrhizal Genomics Consortium"/>
            <person name="Kohler A."/>
            <person name="Kuo A."/>
            <person name="Nagy L.G."/>
            <person name="Floudas D."/>
            <person name="Copeland A."/>
            <person name="Barry K.W."/>
            <person name="Cichocki N."/>
            <person name="Veneault-Fourrey C."/>
            <person name="LaButti K."/>
            <person name="Lindquist E.A."/>
            <person name="Lipzen A."/>
            <person name="Lundell T."/>
            <person name="Morin E."/>
            <person name="Murat C."/>
            <person name="Riley R."/>
            <person name="Ohm R."/>
            <person name="Sun H."/>
            <person name="Tunlid A."/>
            <person name="Henrissat B."/>
            <person name="Grigoriev I.V."/>
            <person name="Hibbett D.S."/>
            <person name="Martin F."/>
        </authorList>
    </citation>
    <scope>NUCLEOTIDE SEQUENCE [LARGE SCALE GENOMIC DNA]</scope>
    <source>
        <strain evidence="3">Zn</strain>
    </source>
</reference>
<feature type="chain" id="PRO_5002173391" evidence="1">
    <location>
        <begin position="22"/>
        <end position="157"/>
    </location>
</feature>
<gene>
    <name evidence="2" type="ORF">OIDMADRAFT_61282</name>
</gene>
<dbReference type="OrthoDB" id="4259138at2759"/>
<evidence type="ECO:0000256" key="1">
    <source>
        <dbReference type="SAM" id="SignalP"/>
    </source>
</evidence>
<dbReference type="HOGENOM" id="CLU_1678443_0_0_1"/>
<dbReference type="EMBL" id="KN832893">
    <property type="protein sequence ID" value="KIM93637.1"/>
    <property type="molecule type" value="Genomic_DNA"/>
</dbReference>
<feature type="signal peptide" evidence="1">
    <location>
        <begin position="1"/>
        <end position="21"/>
    </location>
</feature>
<dbReference type="Proteomes" id="UP000054321">
    <property type="component" value="Unassembled WGS sequence"/>
</dbReference>
<protein>
    <submittedName>
        <fullName evidence="2">Uncharacterized protein</fullName>
    </submittedName>
</protein>
<organism evidence="2 3">
    <name type="scientific">Oidiodendron maius (strain Zn)</name>
    <dbReference type="NCBI Taxonomy" id="913774"/>
    <lineage>
        <taxon>Eukaryota</taxon>
        <taxon>Fungi</taxon>
        <taxon>Dikarya</taxon>
        <taxon>Ascomycota</taxon>
        <taxon>Pezizomycotina</taxon>
        <taxon>Leotiomycetes</taxon>
        <taxon>Leotiomycetes incertae sedis</taxon>
        <taxon>Myxotrichaceae</taxon>
        <taxon>Oidiodendron</taxon>
    </lineage>
</organism>
<proteinExistence type="predicted"/>
<evidence type="ECO:0000313" key="3">
    <source>
        <dbReference type="Proteomes" id="UP000054321"/>
    </source>
</evidence>
<sequence length="157" mass="17334">MVNMLIALCLVFLNVIGVVFGVVITDLFTVQTGTDPGTCDAGQVTTLNNWVTESYDSVVVALAAVQYYNENSVRGNNVRQAMFTYFKIPNRITATVKTLVASVNSDLTVLQEFFNGDIDNVNPARAYLFCDSEWLIEQDPEEQAYDFQGNPVVDSEG</sequence>
<keyword evidence="3" id="KW-1185">Reference proteome</keyword>
<accession>A0A0C3CVC9</accession>
<name>A0A0C3CVC9_OIDMZ</name>
<evidence type="ECO:0000313" key="2">
    <source>
        <dbReference type="EMBL" id="KIM93637.1"/>
    </source>
</evidence>
<dbReference type="InParanoid" id="A0A0C3CVC9"/>
<keyword evidence="1" id="KW-0732">Signal</keyword>
<dbReference type="AlphaFoldDB" id="A0A0C3CVC9"/>